<dbReference type="InterPro" id="IPR021109">
    <property type="entry name" value="Peptidase_aspartic_dom_sf"/>
</dbReference>
<evidence type="ECO:0000313" key="3">
    <source>
        <dbReference type="Proteomes" id="UP000297248"/>
    </source>
</evidence>
<dbReference type="PROSITE" id="PS51257">
    <property type="entry name" value="PROKAR_LIPOPROTEIN"/>
    <property type="match status" value="1"/>
</dbReference>
<dbReference type="SUPFAM" id="SSF50630">
    <property type="entry name" value="Acid proteases"/>
    <property type="match status" value="1"/>
</dbReference>
<reference evidence="1 4" key="3">
    <citation type="submission" date="2020-08" db="EMBL/GenBank/DDBJ databases">
        <title>Genomic Encyclopedia of Type Strains, Phase IV (KMG-IV): sequencing the most valuable type-strain genomes for metagenomic binning, comparative biology and taxonomic classification.</title>
        <authorList>
            <person name="Goeker M."/>
        </authorList>
    </citation>
    <scope>NUCLEOTIDE SEQUENCE [LARGE SCALE GENOMIC DNA]</scope>
    <source>
        <strain evidence="1 4">DSM 100995</strain>
    </source>
</reference>
<evidence type="ECO:0000313" key="1">
    <source>
        <dbReference type="EMBL" id="MBB3969673.1"/>
    </source>
</evidence>
<dbReference type="EMBL" id="SNQG01000005">
    <property type="protein sequence ID" value="TEW65057.1"/>
    <property type="molecule type" value="Genomic_DNA"/>
</dbReference>
<proteinExistence type="predicted"/>
<comment type="caution">
    <text evidence="2">The sequence shown here is derived from an EMBL/GenBank/DDBJ whole genome shotgun (WGS) entry which is preliminary data.</text>
</comment>
<evidence type="ECO:0000313" key="2">
    <source>
        <dbReference type="EMBL" id="TEW65057.1"/>
    </source>
</evidence>
<dbReference type="Proteomes" id="UP000583101">
    <property type="component" value="Unassembled WGS sequence"/>
</dbReference>
<name>A0A4Y8A9A8_9SPHI</name>
<dbReference type="AlphaFoldDB" id="A0A4Y8A9A8"/>
<dbReference type="Proteomes" id="UP000297248">
    <property type="component" value="Unassembled WGS sequence"/>
</dbReference>
<reference evidence="2 3" key="1">
    <citation type="journal article" date="2016" name="Int. J. Syst. Evol. Microbiol.">
        <title>Proposal of Mucilaginibacter phyllosphaerae sp. nov. isolated from the phyllosphere of Galium album.</title>
        <authorList>
            <person name="Aydogan E.L."/>
            <person name="Busse H.J."/>
            <person name="Moser G."/>
            <person name="Muller C."/>
            <person name="Kampfer P."/>
            <person name="Glaeser S.P."/>
        </authorList>
    </citation>
    <scope>NUCLEOTIDE SEQUENCE [LARGE SCALE GENOMIC DNA]</scope>
    <source>
        <strain evidence="2 3">PP-F2FG21</strain>
    </source>
</reference>
<sequence>MNQYIRLVLNVLGMAVIFTACKKDNDAGNKQGAVTIGLYQYQSGSYKRIFLPLTKVGTQAVNYYTIFDTGSAGLTLDAQGILPASMITADGIQVTGDSVVVNGITVTSKTSVMSYGDATGLFKEYGNLAYTTLTLGDANGNITTQRIPFFLYYKLVKVSTNETMPAHSADIFGVAPGFSYASQLIQSPLSYLDVGSNNKKGFRLALLKRDRFTTAGSYVGGLLTIGLAPADLLPTAGFIMHPMQYTARSGYSPNIPATITYNGTSTQAQVLFDTGNPMQTIIENQLETNALGNLPVNSVVNVTTNMGFSYTYTTTGSSNFTLIQNPNNSDDYRSIFSIDFFVENEYLTNYTDHQTGLKND</sequence>
<dbReference type="OrthoDB" id="790019at2"/>
<accession>A0A4Y8A9A8</accession>
<protein>
    <submittedName>
        <fullName evidence="2">Uncharacterized protein</fullName>
    </submittedName>
</protein>
<organism evidence="2 3">
    <name type="scientific">Mucilaginibacter phyllosphaerae</name>
    <dbReference type="NCBI Taxonomy" id="1812349"/>
    <lineage>
        <taxon>Bacteria</taxon>
        <taxon>Pseudomonadati</taxon>
        <taxon>Bacteroidota</taxon>
        <taxon>Sphingobacteriia</taxon>
        <taxon>Sphingobacteriales</taxon>
        <taxon>Sphingobacteriaceae</taxon>
        <taxon>Mucilaginibacter</taxon>
    </lineage>
</organism>
<evidence type="ECO:0000313" key="4">
    <source>
        <dbReference type="Proteomes" id="UP000583101"/>
    </source>
</evidence>
<gene>
    <name evidence="2" type="ORF">E2R65_14165</name>
    <name evidence="1" type="ORF">GGR35_002286</name>
</gene>
<dbReference type="RefSeq" id="WP_134337132.1">
    <property type="nucleotide sequence ID" value="NZ_BMCZ01000005.1"/>
</dbReference>
<reference evidence="2" key="2">
    <citation type="submission" date="2019-03" db="EMBL/GenBank/DDBJ databases">
        <authorList>
            <person name="Yan Y.-Q."/>
            <person name="Du Z.-J."/>
        </authorList>
    </citation>
    <scope>NUCLEOTIDE SEQUENCE</scope>
    <source>
        <strain evidence="2">PP-F2FG21</strain>
    </source>
</reference>
<dbReference type="EMBL" id="JACIEG010000004">
    <property type="protein sequence ID" value="MBB3969673.1"/>
    <property type="molecule type" value="Genomic_DNA"/>
</dbReference>
<keyword evidence="4" id="KW-1185">Reference proteome</keyword>